<dbReference type="STRING" id="1685010.A0O34_14940"/>
<keyword evidence="2" id="KW-1185">Reference proteome</keyword>
<name>A0A172XXQ9_9FLAO</name>
<dbReference type="Proteomes" id="UP000077824">
    <property type="component" value="Chromosome"/>
</dbReference>
<dbReference type="EMBL" id="CP015199">
    <property type="protein sequence ID" value="ANF51721.1"/>
    <property type="molecule type" value="Genomic_DNA"/>
</dbReference>
<accession>A0A172XXQ9</accession>
<reference evidence="1 2" key="1">
    <citation type="submission" date="2016-04" db="EMBL/GenBank/DDBJ databases">
        <title>Complete Genome Sequence of Chryseobacterium sp. IHBB 10212.</title>
        <authorList>
            <person name="Pal M."/>
            <person name="Swarnkar M.K."/>
            <person name="Kaushal K."/>
            <person name="Chhibber S."/>
            <person name="Singh A.K."/>
            <person name="Gulati A."/>
        </authorList>
    </citation>
    <scope>NUCLEOTIDE SEQUENCE [LARGE SCALE GENOMIC DNA]</scope>
    <source>
        <strain evidence="1 2">IHBB 10212</strain>
    </source>
</reference>
<sequence length="137" mass="15687">MKTSSRSAVPFFLNNLKKINKMEKQDQNQTTENLLTNEMFISELRALINKAPKSVTFSINVTENDKICKGVEKGISAIQGSPSNMILLYQEAFEASPEIKEVIFDAVSFYKFRKVFDSRRQETSIFDTIFGSSPFRR</sequence>
<gene>
    <name evidence="1" type="ORF">A0O34_14940</name>
</gene>
<evidence type="ECO:0000313" key="1">
    <source>
        <dbReference type="EMBL" id="ANF51721.1"/>
    </source>
</evidence>
<proteinExistence type="predicted"/>
<dbReference type="KEGG" id="chh:A0O34_14940"/>
<evidence type="ECO:0000313" key="2">
    <source>
        <dbReference type="Proteomes" id="UP000077824"/>
    </source>
</evidence>
<organism evidence="1 2">
    <name type="scientific">Chryseobacterium glaciei</name>
    <dbReference type="NCBI Taxonomy" id="1685010"/>
    <lineage>
        <taxon>Bacteria</taxon>
        <taxon>Pseudomonadati</taxon>
        <taxon>Bacteroidota</taxon>
        <taxon>Flavobacteriia</taxon>
        <taxon>Flavobacteriales</taxon>
        <taxon>Weeksellaceae</taxon>
        <taxon>Chryseobacterium group</taxon>
        <taxon>Chryseobacterium</taxon>
    </lineage>
</organism>
<dbReference type="AlphaFoldDB" id="A0A172XXQ9"/>
<protein>
    <submittedName>
        <fullName evidence="1">Uncharacterized protein</fullName>
    </submittedName>
</protein>